<sequence length="208" mass="23064">MVGITAYKEDQQSREKARHLQGIVQANLVNFVAPALIKAEHQAAMLKVTQHSLADVQNVAVLLAPLFSYKKNGRYNEEKAVLQRVSMTGAQMDRVFSLIFNDKLDDRDDRPLVYPGHLLTSPSVDLQASGSFLWKKAALFRRSRTNEANQLSGKDMIIMEQVGESVLPGSTSVEMATTVKGAMKWAQIGADAAMKLLHALLESRFVHQ</sequence>
<evidence type="ECO:0000313" key="1">
    <source>
        <dbReference type="EMBL" id="CAE7932565.1"/>
    </source>
</evidence>
<name>A0A813BXU0_9DINO</name>
<organism evidence="1 2">
    <name type="scientific">Symbiodinium necroappetens</name>
    <dbReference type="NCBI Taxonomy" id="1628268"/>
    <lineage>
        <taxon>Eukaryota</taxon>
        <taxon>Sar</taxon>
        <taxon>Alveolata</taxon>
        <taxon>Dinophyceae</taxon>
        <taxon>Suessiales</taxon>
        <taxon>Symbiodiniaceae</taxon>
        <taxon>Symbiodinium</taxon>
    </lineage>
</organism>
<dbReference type="EMBL" id="CAJNJA010082387">
    <property type="protein sequence ID" value="CAE7932565.1"/>
    <property type="molecule type" value="Genomic_DNA"/>
</dbReference>
<protein>
    <submittedName>
        <fullName evidence="1">Uncharacterized protein</fullName>
    </submittedName>
</protein>
<proteinExistence type="predicted"/>
<comment type="caution">
    <text evidence="1">The sequence shown here is derived from an EMBL/GenBank/DDBJ whole genome shotgun (WGS) entry which is preliminary data.</text>
</comment>
<dbReference type="AlphaFoldDB" id="A0A813BXU0"/>
<reference evidence="1" key="1">
    <citation type="submission" date="2021-02" db="EMBL/GenBank/DDBJ databases">
        <authorList>
            <person name="Dougan E. K."/>
            <person name="Rhodes N."/>
            <person name="Thang M."/>
            <person name="Chan C."/>
        </authorList>
    </citation>
    <scope>NUCLEOTIDE SEQUENCE</scope>
</reference>
<keyword evidence="2" id="KW-1185">Reference proteome</keyword>
<accession>A0A813BXU0</accession>
<gene>
    <name evidence="1" type="ORF">SNEC2469_LOCUS32517</name>
</gene>
<dbReference type="OrthoDB" id="10348037at2759"/>
<dbReference type="Proteomes" id="UP000601435">
    <property type="component" value="Unassembled WGS sequence"/>
</dbReference>
<evidence type="ECO:0000313" key="2">
    <source>
        <dbReference type="Proteomes" id="UP000601435"/>
    </source>
</evidence>